<dbReference type="PROSITE" id="PS00409">
    <property type="entry name" value="PROKAR_NTER_METHYL"/>
    <property type="match status" value="1"/>
</dbReference>
<evidence type="ECO:0000256" key="6">
    <source>
        <dbReference type="ARBA" id="ARBA00022692"/>
    </source>
</evidence>
<evidence type="ECO:0000256" key="7">
    <source>
        <dbReference type="ARBA" id="ARBA00022989"/>
    </source>
</evidence>
<comment type="caution">
    <text evidence="13">The sequence shown here is derived from an EMBL/GenBank/DDBJ whole genome shotgun (WGS) entry which is preliminary data.</text>
</comment>
<organism evidence="13 14">
    <name type="scientific">Thiorhodococcus fuscus</name>
    <dbReference type="NCBI Taxonomy" id="527200"/>
    <lineage>
        <taxon>Bacteria</taxon>
        <taxon>Pseudomonadati</taxon>
        <taxon>Pseudomonadota</taxon>
        <taxon>Gammaproteobacteria</taxon>
        <taxon>Chromatiales</taxon>
        <taxon>Chromatiaceae</taxon>
        <taxon>Thiorhodococcus</taxon>
    </lineage>
</organism>
<dbReference type="NCBIfam" id="TIGR02532">
    <property type="entry name" value="IV_pilin_GFxxxE"/>
    <property type="match status" value="1"/>
</dbReference>
<gene>
    <name evidence="13" type="ORF">ACFSJC_02875</name>
</gene>
<dbReference type="InterPro" id="IPR045584">
    <property type="entry name" value="Pilin-like"/>
</dbReference>
<reference evidence="14" key="1">
    <citation type="journal article" date="2019" name="Int. J. Syst. Evol. Microbiol.">
        <title>The Global Catalogue of Microorganisms (GCM) 10K type strain sequencing project: providing services to taxonomists for standard genome sequencing and annotation.</title>
        <authorList>
            <consortium name="The Broad Institute Genomics Platform"/>
            <consortium name="The Broad Institute Genome Sequencing Center for Infectious Disease"/>
            <person name="Wu L."/>
            <person name="Ma J."/>
        </authorList>
    </citation>
    <scope>NUCLEOTIDE SEQUENCE [LARGE SCALE GENOMIC DNA]</scope>
    <source>
        <strain evidence="14">KACC 12597</strain>
    </source>
</reference>
<comment type="subcellular location">
    <subcellularLocation>
        <location evidence="1">Cell inner membrane</location>
        <topology evidence="1">Single-pass membrane protein</topology>
    </subcellularLocation>
</comment>
<dbReference type="RefSeq" id="WP_386022947.1">
    <property type="nucleotide sequence ID" value="NZ_JBHUHX010000005.1"/>
</dbReference>
<proteinExistence type="inferred from homology"/>
<comment type="similarity">
    <text evidence="9">Belongs to the GSP H family.</text>
</comment>
<protein>
    <recommendedName>
        <fullName evidence="2">Type II secretion system protein H</fullName>
    </recommendedName>
    <alternativeName>
        <fullName evidence="10">General secretion pathway protein H</fullName>
    </alternativeName>
</protein>
<evidence type="ECO:0000256" key="10">
    <source>
        <dbReference type="ARBA" id="ARBA00030775"/>
    </source>
</evidence>
<keyword evidence="7 11" id="KW-1133">Transmembrane helix</keyword>
<evidence type="ECO:0000259" key="12">
    <source>
        <dbReference type="Pfam" id="PF12019"/>
    </source>
</evidence>
<evidence type="ECO:0000256" key="1">
    <source>
        <dbReference type="ARBA" id="ARBA00004377"/>
    </source>
</evidence>
<name>A0ABW4Y4A0_9GAMM</name>
<evidence type="ECO:0000256" key="4">
    <source>
        <dbReference type="ARBA" id="ARBA00022481"/>
    </source>
</evidence>
<dbReference type="Pfam" id="PF07963">
    <property type="entry name" value="N_methyl"/>
    <property type="match status" value="1"/>
</dbReference>
<keyword evidence="4" id="KW-0488">Methylation</keyword>
<feature type="transmembrane region" description="Helical" evidence="11">
    <location>
        <begin position="26"/>
        <end position="46"/>
    </location>
</feature>
<evidence type="ECO:0000256" key="5">
    <source>
        <dbReference type="ARBA" id="ARBA00022519"/>
    </source>
</evidence>
<dbReference type="EMBL" id="JBHUHX010000005">
    <property type="protein sequence ID" value="MFD2110784.1"/>
    <property type="molecule type" value="Genomic_DNA"/>
</dbReference>
<dbReference type="Gene3D" id="3.55.40.10">
    <property type="entry name" value="minor pseudopilin epsh domain"/>
    <property type="match status" value="1"/>
</dbReference>
<evidence type="ECO:0000256" key="11">
    <source>
        <dbReference type="SAM" id="Phobius"/>
    </source>
</evidence>
<dbReference type="SUPFAM" id="SSF54523">
    <property type="entry name" value="Pili subunits"/>
    <property type="match status" value="1"/>
</dbReference>
<evidence type="ECO:0000256" key="3">
    <source>
        <dbReference type="ARBA" id="ARBA00022475"/>
    </source>
</evidence>
<keyword evidence="8 11" id="KW-0472">Membrane</keyword>
<feature type="domain" description="General secretion pathway GspH" evidence="12">
    <location>
        <begin position="61"/>
        <end position="185"/>
    </location>
</feature>
<keyword evidence="3" id="KW-1003">Cell membrane</keyword>
<evidence type="ECO:0000256" key="8">
    <source>
        <dbReference type="ARBA" id="ARBA00023136"/>
    </source>
</evidence>
<evidence type="ECO:0000313" key="14">
    <source>
        <dbReference type="Proteomes" id="UP001597337"/>
    </source>
</evidence>
<evidence type="ECO:0000256" key="2">
    <source>
        <dbReference type="ARBA" id="ARBA00021549"/>
    </source>
</evidence>
<dbReference type="Proteomes" id="UP001597337">
    <property type="component" value="Unassembled WGS sequence"/>
</dbReference>
<sequence>MQTYQSVRASQYWRATAPADRVNHGFTLIELVITIAMAAILVTLAVPSFQGMIKNANLSSETNELLAALQTSRSEALTRKKPVTLCVSSESYTSDDPACSDSATWKDGWILFLDLNNSGTRTTGTGSSETLIRVGPAMNGNILTATGTSPVQRSVRFYPDGTASATGTISLCDDRGTSASKSVKIEQYTGRTYAQDGAGTCP</sequence>
<keyword evidence="14" id="KW-1185">Reference proteome</keyword>
<dbReference type="Pfam" id="PF12019">
    <property type="entry name" value="GspH"/>
    <property type="match status" value="1"/>
</dbReference>
<keyword evidence="5" id="KW-0997">Cell inner membrane</keyword>
<dbReference type="InterPro" id="IPR022346">
    <property type="entry name" value="T2SS_GspH"/>
</dbReference>
<evidence type="ECO:0000256" key="9">
    <source>
        <dbReference type="ARBA" id="ARBA00025772"/>
    </source>
</evidence>
<dbReference type="InterPro" id="IPR012902">
    <property type="entry name" value="N_methyl_site"/>
</dbReference>
<accession>A0ABW4Y4A0</accession>
<keyword evidence="6 11" id="KW-0812">Transmembrane</keyword>
<evidence type="ECO:0000313" key="13">
    <source>
        <dbReference type="EMBL" id="MFD2110784.1"/>
    </source>
</evidence>